<gene>
    <name evidence="10" type="ORF">AMS68_007604</name>
</gene>
<proteinExistence type="predicted"/>
<evidence type="ECO:0000256" key="8">
    <source>
        <dbReference type="SAM" id="MobiDB-lite"/>
    </source>
</evidence>
<evidence type="ECO:0000256" key="3">
    <source>
        <dbReference type="ARBA" id="ARBA00022833"/>
    </source>
</evidence>
<feature type="compositionally biased region" description="Polar residues" evidence="8">
    <location>
        <begin position="505"/>
        <end position="523"/>
    </location>
</feature>
<feature type="domain" description="Xylanolytic transcriptional activator regulatory" evidence="9">
    <location>
        <begin position="194"/>
        <end position="275"/>
    </location>
</feature>
<dbReference type="GO" id="GO:0008270">
    <property type="term" value="F:zinc ion binding"/>
    <property type="evidence" value="ECO:0007669"/>
    <property type="project" value="InterPro"/>
</dbReference>
<accession>A0A6H0Y4W9</accession>
<dbReference type="SMART" id="SM00906">
    <property type="entry name" value="Fungal_trans"/>
    <property type="match status" value="1"/>
</dbReference>
<protein>
    <recommendedName>
        <fullName evidence="9">Xylanolytic transcriptional activator regulatory domain-containing protein</fullName>
    </recommendedName>
</protein>
<dbReference type="GO" id="GO:0006351">
    <property type="term" value="P:DNA-templated transcription"/>
    <property type="evidence" value="ECO:0007669"/>
    <property type="project" value="InterPro"/>
</dbReference>
<evidence type="ECO:0000313" key="11">
    <source>
        <dbReference type="Proteomes" id="UP000503462"/>
    </source>
</evidence>
<organism evidence="10 11">
    <name type="scientific">Peltaster fructicola</name>
    <dbReference type="NCBI Taxonomy" id="286661"/>
    <lineage>
        <taxon>Eukaryota</taxon>
        <taxon>Fungi</taxon>
        <taxon>Dikarya</taxon>
        <taxon>Ascomycota</taxon>
        <taxon>Pezizomycotina</taxon>
        <taxon>Dothideomycetes</taxon>
        <taxon>Dothideomycetes incertae sedis</taxon>
        <taxon>Peltaster</taxon>
    </lineage>
</organism>
<dbReference type="PANTHER" id="PTHR47782:SF8">
    <property type="entry name" value="ZN(II)2CYS6 TRANSCRIPTION FACTOR (EUROFUNG)"/>
    <property type="match status" value="1"/>
</dbReference>
<evidence type="ECO:0000256" key="7">
    <source>
        <dbReference type="ARBA" id="ARBA00023242"/>
    </source>
</evidence>
<evidence type="ECO:0000256" key="5">
    <source>
        <dbReference type="ARBA" id="ARBA00023125"/>
    </source>
</evidence>
<dbReference type="GO" id="GO:0005634">
    <property type="term" value="C:nucleus"/>
    <property type="evidence" value="ECO:0007669"/>
    <property type="project" value="UniProtKB-SubCell"/>
</dbReference>
<evidence type="ECO:0000256" key="4">
    <source>
        <dbReference type="ARBA" id="ARBA00023015"/>
    </source>
</evidence>
<dbReference type="PANTHER" id="PTHR47782">
    <property type="entry name" value="ZN(II)2CYS6 TRANSCRIPTION FACTOR (EUROFUNG)-RELATED"/>
    <property type="match status" value="1"/>
</dbReference>
<dbReference type="AlphaFoldDB" id="A0A6H0Y4W9"/>
<dbReference type="OrthoDB" id="5416384at2759"/>
<keyword evidence="7" id="KW-0539">Nucleus</keyword>
<keyword evidence="5" id="KW-0238">DNA-binding</keyword>
<dbReference type="Proteomes" id="UP000503462">
    <property type="component" value="Chromosome 5"/>
</dbReference>
<dbReference type="Pfam" id="PF04082">
    <property type="entry name" value="Fungal_trans"/>
    <property type="match status" value="1"/>
</dbReference>
<keyword evidence="6" id="KW-0804">Transcription</keyword>
<reference evidence="10 11" key="1">
    <citation type="journal article" date="2016" name="Sci. Rep.">
        <title>Peltaster fructicola genome reveals evolution from an invasive phytopathogen to an ectophytic parasite.</title>
        <authorList>
            <person name="Xu C."/>
            <person name="Chen H."/>
            <person name="Gleason M.L."/>
            <person name="Xu J.R."/>
            <person name="Liu H."/>
            <person name="Zhang R."/>
            <person name="Sun G."/>
        </authorList>
    </citation>
    <scope>NUCLEOTIDE SEQUENCE [LARGE SCALE GENOMIC DNA]</scope>
    <source>
        <strain evidence="10 11">LNHT1506</strain>
    </source>
</reference>
<keyword evidence="3" id="KW-0862">Zinc</keyword>
<dbReference type="InterPro" id="IPR052202">
    <property type="entry name" value="Yeast_MetPath_Reg"/>
</dbReference>
<dbReference type="CDD" id="cd12148">
    <property type="entry name" value="fungal_TF_MHR"/>
    <property type="match status" value="1"/>
</dbReference>
<evidence type="ECO:0000259" key="9">
    <source>
        <dbReference type="SMART" id="SM00906"/>
    </source>
</evidence>
<evidence type="ECO:0000313" key="10">
    <source>
        <dbReference type="EMBL" id="QIX02087.1"/>
    </source>
</evidence>
<name>A0A6H0Y4W9_9PEZI</name>
<dbReference type="GO" id="GO:0000981">
    <property type="term" value="F:DNA-binding transcription factor activity, RNA polymerase II-specific"/>
    <property type="evidence" value="ECO:0007669"/>
    <property type="project" value="TreeGrafter"/>
</dbReference>
<evidence type="ECO:0000256" key="2">
    <source>
        <dbReference type="ARBA" id="ARBA00022723"/>
    </source>
</evidence>
<evidence type="ECO:0000256" key="1">
    <source>
        <dbReference type="ARBA" id="ARBA00004123"/>
    </source>
</evidence>
<dbReference type="GO" id="GO:0045944">
    <property type="term" value="P:positive regulation of transcription by RNA polymerase II"/>
    <property type="evidence" value="ECO:0007669"/>
    <property type="project" value="TreeGrafter"/>
</dbReference>
<dbReference type="EMBL" id="CP051143">
    <property type="protein sequence ID" value="QIX02087.1"/>
    <property type="molecule type" value="Genomic_DNA"/>
</dbReference>
<feature type="region of interest" description="Disordered" evidence="8">
    <location>
        <begin position="505"/>
        <end position="526"/>
    </location>
</feature>
<comment type="subcellular location">
    <subcellularLocation>
        <location evidence="1">Nucleus</location>
    </subcellularLocation>
</comment>
<dbReference type="GO" id="GO:0043565">
    <property type="term" value="F:sequence-specific DNA binding"/>
    <property type="evidence" value="ECO:0007669"/>
    <property type="project" value="TreeGrafter"/>
</dbReference>
<keyword evidence="2" id="KW-0479">Metal-binding</keyword>
<dbReference type="InterPro" id="IPR007219">
    <property type="entry name" value="XnlR_reg_dom"/>
</dbReference>
<keyword evidence="4" id="KW-0805">Transcription regulation</keyword>
<keyword evidence="11" id="KW-1185">Reference proteome</keyword>
<sequence>MMRSASVRMHDTVEMKFLGPASGIAIARLVMQLAKQFTDAKSIKDIVPDVEAAQSKSLYEQEQAKPTSKVYPVTSNVAAPDLPNRSLADILVQLYKLKVQPMYPALHEPTLDRDFELVYTTPEEATDFQNFTVRMVIAISLQKMDTQYAGLADSFYLAALRFMRPCVQKMDITSLQCFALMAEYSLLTPTRTAIYFVMGIALRLVQSLGFHEEKGITHNKDGTRATALEIDMRRRMFWCIFVMECGLAHALGRPCILATNQDHIDVQWFEMCEDKYITDAGIDPAAQPTLKKWITIHFFKMRLLQLEIRRKLYLRKRPEPKDDSDPWFIQMDAKLAAWRDASPDNDSGSGLDKRWHVGRYNTMIVFLCRPSPQIPRPSLAAAIKCFDACEYNIHMQRDQITRKNVDLTWIFTQSLFMAINTLLWSLSYVEIRKNHTRASVESLLDVAMEGIKLASERWPGVSSAVQLYQNLILAIMKIYEKDDDVPIAATTPSDAASPSIVSTEALNRSRATTPATVASSSVATPPERSAPPFGYLNHAHISSVEQAPPQPWHHDPSQPQFQSVSAAFAPGLATYDAQIPLPHLSQHISGQLLDPYSQISTLPEFTPEITVPGWNNLYYPGQHADLYSSPHSLHDNLAGPVLSSPYTNDLLNPSTAFGNNPNYQQHTPQFWDLDASAFGNGLSQSQQQELMHTLESQGMEDIQHMITSSMAAMAAMAPKRG</sequence>
<evidence type="ECO:0000256" key="6">
    <source>
        <dbReference type="ARBA" id="ARBA00023163"/>
    </source>
</evidence>